<dbReference type="AlphaFoldDB" id="A0A7J0EMD5"/>
<dbReference type="EMBL" id="BJWL01000005">
    <property type="protein sequence ID" value="GFY87645.1"/>
    <property type="molecule type" value="Genomic_DNA"/>
</dbReference>
<sequence>MVPFNNWPWGERLAAAVKQTGWPAPFGFSISFLFTAIASSGTSERFWFLAFITVLGRVPFLSLGEACAIVQQEESRRGAMLHTPPSDRSALIATLTPVIPGISVVGSYMIVLLVGEGVDVVVVVEVSCVLRLRPMFLSLQLLLLRLVLGSYHLSMLVVFLKGRCKLLGI</sequence>
<reference evidence="2 3" key="1">
    <citation type="submission" date="2019-07" db="EMBL/GenBank/DDBJ databases">
        <title>De Novo Assembly of kiwifruit Actinidia rufa.</title>
        <authorList>
            <person name="Sugita-Konishi S."/>
            <person name="Sato K."/>
            <person name="Mori E."/>
            <person name="Abe Y."/>
            <person name="Kisaki G."/>
            <person name="Hamano K."/>
            <person name="Suezawa K."/>
            <person name="Otani M."/>
            <person name="Fukuda T."/>
            <person name="Manabe T."/>
            <person name="Gomi K."/>
            <person name="Tabuchi M."/>
            <person name="Akimitsu K."/>
            <person name="Kataoka I."/>
        </authorList>
    </citation>
    <scope>NUCLEOTIDE SEQUENCE [LARGE SCALE GENOMIC DNA]</scope>
    <source>
        <strain evidence="3">cv. Fuchu</strain>
    </source>
</reference>
<feature type="transmembrane region" description="Helical" evidence="1">
    <location>
        <begin position="91"/>
        <end position="115"/>
    </location>
</feature>
<feature type="transmembrane region" description="Helical" evidence="1">
    <location>
        <begin position="21"/>
        <end position="40"/>
    </location>
</feature>
<accession>A0A7J0EMD5</accession>
<protein>
    <submittedName>
        <fullName evidence="2">Uncharacterized protein</fullName>
    </submittedName>
</protein>
<feature type="transmembrane region" description="Helical" evidence="1">
    <location>
        <begin position="46"/>
        <end position="70"/>
    </location>
</feature>
<keyword evidence="1" id="KW-0812">Transmembrane</keyword>
<evidence type="ECO:0000256" key="1">
    <source>
        <dbReference type="SAM" id="Phobius"/>
    </source>
</evidence>
<keyword evidence="3" id="KW-1185">Reference proteome</keyword>
<organism evidence="2 3">
    <name type="scientific">Actinidia rufa</name>
    <dbReference type="NCBI Taxonomy" id="165716"/>
    <lineage>
        <taxon>Eukaryota</taxon>
        <taxon>Viridiplantae</taxon>
        <taxon>Streptophyta</taxon>
        <taxon>Embryophyta</taxon>
        <taxon>Tracheophyta</taxon>
        <taxon>Spermatophyta</taxon>
        <taxon>Magnoliopsida</taxon>
        <taxon>eudicotyledons</taxon>
        <taxon>Gunneridae</taxon>
        <taxon>Pentapetalae</taxon>
        <taxon>asterids</taxon>
        <taxon>Ericales</taxon>
        <taxon>Actinidiaceae</taxon>
        <taxon>Actinidia</taxon>
    </lineage>
</organism>
<keyword evidence="1" id="KW-0472">Membrane</keyword>
<gene>
    <name evidence="2" type="ORF">Acr_05g0012840</name>
</gene>
<proteinExistence type="predicted"/>
<keyword evidence="1" id="KW-1133">Transmembrane helix</keyword>
<name>A0A7J0EMD5_9ERIC</name>
<evidence type="ECO:0000313" key="2">
    <source>
        <dbReference type="EMBL" id="GFY87645.1"/>
    </source>
</evidence>
<feature type="transmembrane region" description="Helical" evidence="1">
    <location>
        <begin position="135"/>
        <end position="160"/>
    </location>
</feature>
<dbReference type="Proteomes" id="UP000585474">
    <property type="component" value="Unassembled WGS sequence"/>
</dbReference>
<comment type="caution">
    <text evidence="2">The sequence shown here is derived from an EMBL/GenBank/DDBJ whole genome shotgun (WGS) entry which is preliminary data.</text>
</comment>
<evidence type="ECO:0000313" key="3">
    <source>
        <dbReference type="Proteomes" id="UP000585474"/>
    </source>
</evidence>